<gene>
    <name evidence="4" type="ORF">tinsulaeT_13830</name>
</gene>
<keyword evidence="2" id="KW-0802">TPR repeat</keyword>
<dbReference type="RefSeq" id="WP_284243937.1">
    <property type="nucleotide sequence ID" value="NZ_BSST01000001.1"/>
</dbReference>
<evidence type="ECO:0000313" key="5">
    <source>
        <dbReference type="Proteomes" id="UP001157186"/>
    </source>
</evidence>
<proteinExistence type="predicted"/>
<evidence type="ECO:0008006" key="6">
    <source>
        <dbReference type="Google" id="ProtNLM"/>
    </source>
</evidence>
<organism evidence="4 5">
    <name type="scientific">Thalassotalea insulae</name>
    <dbReference type="NCBI Taxonomy" id="2056778"/>
    <lineage>
        <taxon>Bacteria</taxon>
        <taxon>Pseudomonadati</taxon>
        <taxon>Pseudomonadota</taxon>
        <taxon>Gammaproteobacteria</taxon>
        <taxon>Alteromonadales</taxon>
        <taxon>Colwelliaceae</taxon>
        <taxon>Thalassotalea</taxon>
    </lineage>
</organism>
<dbReference type="PANTHER" id="PTHR44858">
    <property type="entry name" value="TETRATRICOPEPTIDE REPEAT PROTEIN 6"/>
    <property type="match status" value="1"/>
</dbReference>
<evidence type="ECO:0000313" key="4">
    <source>
        <dbReference type="EMBL" id="GLX78043.1"/>
    </source>
</evidence>
<feature type="chain" id="PRO_5046892999" description="Tetratricopeptide repeat protein" evidence="3">
    <location>
        <begin position="19"/>
        <end position="325"/>
    </location>
</feature>
<evidence type="ECO:0000256" key="1">
    <source>
        <dbReference type="ARBA" id="ARBA00022737"/>
    </source>
</evidence>
<dbReference type="SUPFAM" id="SSF48452">
    <property type="entry name" value="TPR-like"/>
    <property type="match status" value="1"/>
</dbReference>
<accession>A0ABQ6GPZ3</accession>
<feature type="signal peptide" evidence="3">
    <location>
        <begin position="1"/>
        <end position="18"/>
    </location>
</feature>
<protein>
    <recommendedName>
        <fullName evidence="6">Tetratricopeptide repeat protein</fullName>
    </recommendedName>
</protein>
<evidence type="ECO:0000256" key="3">
    <source>
        <dbReference type="SAM" id="SignalP"/>
    </source>
</evidence>
<dbReference type="Gene3D" id="1.25.40.10">
    <property type="entry name" value="Tetratricopeptide repeat domain"/>
    <property type="match status" value="1"/>
</dbReference>
<sequence length="325" mass="36475">MKKSILMLTLLSAISYNACSDTLAAKKALDDENVTLAEQVFNELSSSERVSIEGQVITGRILLAKDKTEEAFEHFEELSEQYSDNIDVHYYLGLSAVIMAQKASIFSKLGYAEDFIEAMEKTIQLNPQHLDALNTLIGFHLAAPGIAGGDQDKALALAKQIKSFNQEQGYAQLTNVYWRTEQKELAEQAFAEGIKQFPHSYSLYLNRAMASFRAEDWQKANTDLLKAVEYATTDSERSQALYQQGKVSVESGKGIIFGIEALNQALPIADTKHQPWIKYRLAQLYTLNKEINKAKELVATINLSKNEDLEDKVKKLTKKLKKLHS</sequence>
<dbReference type="Pfam" id="PF13181">
    <property type="entry name" value="TPR_8"/>
    <property type="match status" value="1"/>
</dbReference>
<comment type="caution">
    <text evidence="4">The sequence shown here is derived from an EMBL/GenBank/DDBJ whole genome shotgun (WGS) entry which is preliminary data.</text>
</comment>
<name>A0ABQ6GPZ3_9GAMM</name>
<dbReference type="EMBL" id="BSST01000001">
    <property type="protein sequence ID" value="GLX78043.1"/>
    <property type="molecule type" value="Genomic_DNA"/>
</dbReference>
<dbReference type="InterPro" id="IPR019734">
    <property type="entry name" value="TPR_rpt"/>
</dbReference>
<keyword evidence="5" id="KW-1185">Reference proteome</keyword>
<dbReference type="InterPro" id="IPR011990">
    <property type="entry name" value="TPR-like_helical_dom_sf"/>
</dbReference>
<dbReference type="SMART" id="SM00028">
    <property type="entry name" value="TPR"/>
    <property type="match status" value="3"/>
</dbReference>
<dbReference type="InterPro" id="IPR050498">
    <property type="entry name" value="Ycf3"/>
</dbReference>
<dbReference type="PANTHER" id="PTHR44858:SF1">
    <property type="entry name" value="UDP-N-ACETYLGLUCOSAMINE--PEPTIDE N-ACETYLGLUCOSAMINYLTRANSFERASE SPINDLY-RELATED"/>
    <property type="match status" value="1"/>
</dbReference>
<keyword evidence="1" id="KW-0677">Repeat</keyword>
<evidence type="ECO:0000256" key="2">
    <source>
        <dbReference type="ARBA" id="ARBA00022803"/>
    </source>
</evidence>
<keyword evidence="3" id="KW-0732">Signal</keyword>
<reference evidence="4 5" key="1">
    <citation type="submission" date="2023-03" db="EMBL/GenBank/DDBJ databases">
        <title>Draft genome sequence of Thalassotalea insulae KCTC 62186T.</title>
        <authorList>
            <person name="Sawabe T."/>
        </authorList>
    </citation>
    <scope>NUCLEOTIDE SEQUENCE [LARGE SCALE GENOMIC DNA]</scope>
    <source>
        <strain evidence="4 5">KCTC 62186</strain>
    </source>
</reference>
<dbReference type="Proteomes" id="UP001157186">
    <property type="component" value="Unassembled WGS sequence"/>
</dbReference>